<dbReference type="PROSITE" id="PS51677">
    <property type="entry name" value="NODB"/>
    <property type="match status" value="1"/>
</dbReference>
<protein>
    <submittedName>
        <fullName evidence="3">Histidine acid phosphatase, putative</fullName>
    </submittedName>
</protein>
<dbReference type="Gene3D" id="3.40.50.1240">
    <property type="entry name" value="Phosphoglycerate mutase-like"/>
    <property type="match status" value="1"/>
</dbReference>
<dbReference type="PANTHER" id="PTHR47561:SF1">
    <property type="entry name" value="POLYSACCHARIDE DEACETYLASE FAMILY PROTEIN (AFU_ORTHOLOGUE AFUA_6G05030)"/>
    <property type="match status" value="1"/>
</dbReference>
<proteinExistence type="predicted"/>
<dbReference type="CDD" id="cd07061">
    <property type="entry name" value="HP_HAP_like"/>
    <property type="match status" value="1"/>
</dbReference>
<dbReference type="Gene3D" id="3.20.20.370">
    <property type="entry name" value="Glycoside hydrolase/deacetylase"/>
    <property type="match status" value="1"/>
</dbReference>
<feature type="region of interest" description="Disordered" evidence="1">
    <location>
        <begin position="386"/>
        <end position="427"/>
    </location>
</feature>
<dbReference type="Proteomes" id="UP000018001">
    <property type="component" value="Unassembled WGS sequence"/>
</dbReference>
<dbReference type="PANTHER" id="PTHR47561">
    <property type="entry name" value="POLYSACCHARIDE DEACETYLASE FAMILY PROTEIN (AFU_ORTHOLOGUE AFUA_6G05030)"/>
    <property type="match status" value="1"/>
</dbReference>
<dbReference type="InParanoid" id="V5GAW5"/>
<dbReference type="AlphaFoldDB" id="V5GAW5"/>
<accession>V5GAW5</accession>
<sequence>MTSLVPREPYSKEELERLYPKGLQLQLVQVARERLYHPDFRMQDFRHVNLNPRMPCSVADPYFQWRRKMEAFGSDDEAVVSLGPEGEIEGICQLGELTDKGRQTTFALGERLRDLYVDKLGFMPKIKSHAEDMYLRTTPIPRALESLQQAFWGMYPANARTADFPPPVIVGRSVAEETLFPNEGNCRRFRQLSRAFAQRAADRWNESDEMNYLNKLWSKWMHPSHPRVAVDAHPRLSGIMDTINASLAHGPATKLPSEFYDKKAREYIHKIAVDEWYSGYQESAEYRRLGIGALVGDVVDRMVSAAVEGGWRSDTTAAGTANAGVPIKFALNGCHDTTLAAILTSMGAFETLEWPPFTSSVAIELFSKKTEPAGVNAAGGVLEEVHNPVPKDTTSKSGILSFLTGRTSTTPPSPSDLARKPLDSYSPATRDTLRQHYVRIRYNDRPMRIPGCAAKPENHLPGDDTFCTLEAFKEIADKFTPKNWREECMENIVDVDAVANWINTCDGSPQNPTNVSRGVYGATVGVDRLLKLWDRFNIKATWFVPAHSIESFPKQLAKVRDAGHEIGLHGYTHEFISQLSESQQRDVLSRSIDVLTRFTGTKPLGYTAPSWSTSKELIPLLEEFGIIYYAPQTKTTTWIETNHAHSAEAWMRPMTKITPSSIVEIPANWHLDDWPPLQPIPGRVAQGFVDTSTVEKLWMEQFDFAYREYDTFIFPMSIHPQVSGKPQVVLMHERMIAHINKHEGVEWMTFGEMAKEFKEGRIEGAVVEGGVDL</sequence>
<gene>
    <name evidence="3" type="ORF">PVAR5_7893</name>
</gene>
<dbReference type="InterPro" id="IPR002509">
    <property type="entry name" value="NODB_dom"/>
</dbReference>
<dbReference type="eggNOG" id="KOG3720">
    <property type="taxonomic scope" value="Eukaryota"/>
</dbReference>
<dbReference type="Pfam" id="PF01522">
    <property type="entry name" value="Polysacc_deac_1"/>
    <property type="match status" value="1"/>
</dbReference>
<feature type="domain" description="NodB homology" evidence="2">
    <location>
        <begin position="512"/>
        <end position="773"/>
    </location>
</feature>
<dbReference type="InterPro" id="IPR000560">
    <property type="entry name" value="His_Pase_clade-2"/>
</dbReference>
<evidence type="ECO:0000313" key="3">
    <source>
        <dbReference type="EMBL" id="GAD99186.1"/>
    </source>
</evidence>
<evidence type="ECO:0000259" key="2">
    <source>
        <dbReference type="PROSITE" id="PS51677"/>
    </source>
</evidence>
<dbReference type="InterPro" id="IPR029033">
    <property type="entry name" value="His_PPase_superfam"/>
</dbReference>
<dbReference type="GO" id="GO:0016810">
    <property type="term" value="F:hydrolase activity, acting on carbon-nitrogen (but not peptide) bonds"/>
    <property type="evidence" value="ECO:0007669"/>
    <property type="project" value="InterPro"/>
</dbReference>
<evidence type="ECO:0000313" key="4">
    <source>
        <dbReference type="Proteomes" id="UP000018001"/>
    </source>
</evidence>
<dbReference type="SUPFAM" id="SSF53254">
    <property type="entry name" value="Phosphoglycerate mutase-like"/>
    <property type="match status" value="1"/>
</dbReference>
<dbReference type="HOGENOM" id="CLU_361686_0_0_1"/>
<dbReference type="EMBL" id="BAUL01000283">
    <property type="protein sequence ID" value="GAD99186.1"/>
    <property type="molecule type" value="Genomic_DNA"/>
</dbReference>
<dbReference type="InterPro" id="IPR011330">
    <property type="entry name" value="Glyco_hydro/deAcase_b/a-brl"/>
</dbReference>
<dbReference type="SUPFAM" id="SSF88713">
    <property type="entry name" value="Glycoside hydrolase/deacetylase"/>
    <property type="match status" value="1"/>
</dbReference>
<keyword evidence="4" id="KW-1185">Reference proteome</keyword>
<organism evidence="3 4">
    <name type="scientific">Byssochlamys spectabilis (strain No. 5 / NBRC 109023)</name>
    <name type="common">Paecilomyces variotii</name>
    <dbReference type="NCBI Taxonomy" id="1356009"/>
    <lineage>
        <taxon>Eukaryota</taxon>
        <taxon>Fungi</taxon>
        <taxon>Dikarya</taxon>
        <taxon>Ascomycota</taxon>
        <taxon>Pezizomycotina</taxon>
        <taxon>Eurotiomycetes</taxon>
        <taxon>Eurotiomycetidae</taxon>
        <taxon>Eurotiales</taxon>
        <taxon>Thermoascaceae</taxon>
        <taxon>Paecilomyces</taxon>
    </lineage>
</organism>
<dbReference type="Pfam" id="PF00328">
    <property type="entry name" value="His_Phos_2"/>
    <property type="match status" value="1"/>
</dbReference>
<comment type="caution">
    <text evidence="3">The sequence shown here is derived from an EMBL/GenBank/DDBJ whole genome shotgun (WGS) entry which is preliminary data.</text>
</comment>
<dbReference type="OrthoDB" id="10257284at2759"/>
<dbReference type="GO" id="GO:0005975">
    <property type="term" value="P:carbohydrate metabolic process"/>
    <property type="evidence" value="ECO:0007669"/>
    <property type="project" value="InterPro"/>
</dbReference>
<dbReference type="InterPro" id="IPR037950">
    <property type="entry name" value="PgdA-like"/>
</dbReference>
<reference evidence="4" key="1">
    <citation type="journal article" date="2014" name="Genome Announc.">
        <title>Draft genome sequence of the formaldehyde-resistant fungus Byssochlamys spectabilis No. 5 (anamorph Paecilomyces variotii No. 5) (NBRC109023).</title>
        <authorList>
            <person name="Oka T."/>
            <person name="Ekino K."/>
            <person name="Fukuda K."/>
            <person name="Nomura Y."/>
        </authorList>
    </citation>
    <scope>NUCLEOTIDE SEQUENCE [LARGE SCALE GENOMIC DNA]</scope>
    <source>
        <strain evidence="4">No. 5 / NBRC 109023</strain>
    </source>
</reference>
<evidence type="ECO:0000256" key="1">
    <source>
        <dbReference type="SAM" id="MobiDB-lite"/>
    </source>
</evidence>
<dbReference type="CDD" id="cd10938">
    <property type="entry name" value="CE4_HpPgdA_like"/>
    <property type="match status" value="1"/>
</dbReference>
<name>V5GAW5_BYSSN</name>